<protein>
    <recommendedName>
        <fullName evidence="3">Nucleoid-associated protein CLCOS_21430</fullName>
    </recommendedName>
</protein>
<dbReference type="Proteomes" id="UP000077384">
    <property type="component" value="Unassembled WGS sequence"/>
</dbReference>
<dbReference type="Gene3D" id="3.30.1310.10">
    <property type="entry name" value="Nucleoid-associated protein YbaB-like domain"/>
    <property type="match status" value="1"/>
</dbReference>
<evidence type="ECO:0000313" key="5">
    <source>
        <dbReference type="EMBL" id="OAA91372.1"/>
    </source>
</evidence>
<organism evidence="5 7">
    <name type="scientific">Clostridium coskatii</name>
    <dbReference type="NCBI Taxonomy" id="1705578"/>
    <lineage>
        <taxon>Bacteria</taxon>
        <taxon>Bacillati</taxon>
        <taxon>Bacillota</taxon>
        <taxon>Clostridia</taxon>
        <taxon>Eubacteriales</taxon>
        <taxon>Clostridiaceae</taxon>
        <taxon>Clostridium</taxon>
    </lineage>
</organism>
<name>A0A162L5E7_9CLOT</name>
<evidence type="ECO:0000313" key="7">
    <source>
        <dbReference type="Proteomes" id="UP000077384"/>
    </source>
</evidence>
<comment type="subcellular location">
    <subcellularLocation>
        <location evidence="3">Cytoplasm</location>
        <location evidence="3">Nucleoid</location>
    </subcellularLocation>
</comment>
<dbReference type="GO" id="GO:0003677">
    <property type="term" value="F:DNA binding"/>
    <property type="evidence" value="ECO:0007669"/>
    <property type="project" value="UniProtKB-UniRule"/>
</dbReference>
<evidence type="ECO:0000313" key="8">
    <source>
        <dbReference type="Proteomes" id="UP000093694"/>
    </source>
</evidence>
<dbReference type="Proteomes" id="UP000093694">
    <property type="component" value="Unassembled WGS sequence"/>
</dbReference>
<accession>A0A162L5E7</accession>
<evidence type="ECO:0000256" key="2">
    <source>
        <dbReference type="ARBA" id="ARBA00023125"/>
    </source>
</evidence>
<keyword evidence="1 3" id="KW-0963">Cytoplasm</keyword>
<evidence type="ECO:0000256" key="1">
    <source>
        <dbReference type="ARBA" id="ARBA00022490"/>
    </source>
</evidence>
<comment type="caution">
    <text evidence="5">The sequence shown here is derived from an EMBL/GenBank/DDBJ whole genome shotgun (WGS) entry which is preliminary data.</text>
</comment>
<dbReference type="InterPro" id="IPR036894">
    <property type="entry name" value="YbaB-like_sf"/>
</dbReference>
<proteinExistence type="inferred from homology"/>
<sequence length="114" mass="12183">MARGGIPNFGGGGNMNNLMKQAQKLQKQMETMQSELQNKEFSATAGGGAVTVSVNGKKEIVDIKIKPEVVDPEDVEMLQDLILAACNEALKNAEKETASEMQKVTGGLNIPGMF</sequence>
<dbReference type="Pfam" id="PF02575">
    <property type="entry name" value="YbaB_DNA_bd"/>
    <property type="match status" value="1"/>
</dbReference>
<dbReference type="SUPFAM" id="SSF82607">
    <property type="entry name" value="YbaB-like"/>
    <property type="match status" value="1"/>
</dbReference>
<evidence type="ECO:0000256" key="4">
    <source>
        <dbReference type="SAM" id="Coils"/>
    </source>
</evidence>
<dbReference type="PANTHER" id="PTHR33449:SF1">
    <property type="entry name" value="NUCLEOID-ASSOCIATED PROTEIN YBAB"/>
    <property type="match status" value="1"/>
</dbReference>
<dbReference type="InterPro" id="IPR004401">
    <property type="entry name" value="YbaB/EbfC"/>
</dbReference>
<evidence type="ECO:0000256" key="3">
    <source>
        <dbReference type="HAMAP-Rule" id="MF_00274"/>
    </source>
</evidence>
<keyword evidence="8" id="KW-1185">Reference proteome</keyword>
<reference evidence="5 7" key="1">
    <citation type="journal article" date="2015" name="Biotechnol. Bioeng.">
        <title>Genome sequence and phenotypic characterization of Caulobacter segnis.</title>
        <authorList>
            <person name="Patel S."/>
            <person name="Fletcher B."/>
            <person name="Scott D.C."/>
            <person name="Ely B."/>
        </authorList>
    </citation>
    <scope>NUCLEOTIDE SEQUENCE [LARGE SCALE GENOMIC DNA]</scope>
    <source>
        <strain evidence="5 7">PS02</strain>
    </source>
</reference>
<comment type="similarity">
    <text evidence="3">Belongs to the YbaB/EbfC family.</text>
</comment>
<reference evidence="6 8" key="2">
    <citation type="journal article" date="2016" name="Front. Microbiol.">
        <title>Industrial Acetogenic Biocatalysts: A Comparative Metabolic and Genomic Analysis.</title>
        <authorList>
            <person name="Bengelsdorf F."/>
            <person name="Poehlein A."/>
            <person name="Sonja S."/>
            <person name="Erz C."/>
            <person name="Hummel T."/>
            <person name="Hoffmeister S."/>
            <person name="Daniel R."/>
            <person name="Durre P."/>
        </authorList>
    </citation>
    <scope>NUCLEOTIDE SEQUENCE [LARGE SCALE GENOMIC DNA]</scope>
    <source>
        <strain evidence="6 8">PTA-10522</strain>
    </source>
</reference>
<keyword evidence="4" id="KW-0175">Coiled coil</keyword>
<gene>
    <name evidence="6" type="ORF">CLCOS_21430</name>
    <name evidence="5" type="ORF">WX73_01785</name>
</gene>
<feature type="coiled-coil region" evidence="4">
    <location>
        <begin position="15"/>
        <end position="42"/>
    </location>
</feature>
<dbReference type="NCBIfam" id="TIGR00103">
    <property type="entry name" value="DNA_YbaB_EbfC"/>
    <property type="match status" value="1"/>
</dbReference>
<dbReference type="EMBL" id="LROR01000049">
    <property type="protein sequence ID" value="OBR94004.1"/>
    <property type="molecule type" value="Genomic_DNA"/>
</dbReference>
<dbReference type="PIRSF" id="PIRSF004555">
    <property type="entry name" value="UCP004555"/>
    <property type="match status" value="1"/>
</dbReference>
<dbReference type="FunFam" id="3.30.1310.10:FF:000002">
    <property type="entry name" value="Nucleoid-associated protein IKC_06587"/>
    <property type="match status" value="1"/>
</dbReference>
<dbReference type="PANTHER" id="PTHR33449">
    <property type="entry name" value="NUCLEOID-ASSOCIATED PROTEIN YBAB"/>
    <property type="match status" value="1"/>
</dbReference>
<comment type="function">
    <text evidence="3">Binds to DNA and alters its conformation. May be involved in regulation of gene expression, nucleoid organization and DNA protection.</text>
</comment>
<dbReference type="RefSeq" id="WP_013236788.1">
    <property type="nucleotide sequence ID" value="NZ_LITQ01000026.1"/>
</dbReference>
<evidence type="ECO:0000313" key="6">
    <source>
        <dbReference type="EMBL" id="OBR94004.1"/>
    </source>
</evidence>
<dbReference type="PATRIC" id="fig|1705578.3.peg.2034"/>
<dbReference type="GO" id="GO:0043590">
    <property type="term" value="C:bacterial nucleoid"/>
    <property type="evidence" value="ECO:0007669"/>
    <property type="project" value="UniProtKB-UniRule"/>
</dbReference>
<dbReference type="GO" id="GO:0005829">
    <property type="term" value="C:cytosol"/>
    <property type="evidence" value="ECO:0007669"/>
    <property type="project" value="TreeGrafter"/>
</dbReference>
<keyword evidence="2 3" id="KW-0238">DNA-binding</keyword>
<dbReference type="EMBL" id="LITQ01000026">
    <property type="protein sequence ID" value="OAA91372.1"/>
    <property type="molecule type" value="Genomic_DNA"/>
</dbReference>
<dbReference type="AlphaFoldDB" id="A0A162L5E7"/>
<dbReference type="HAMAP" id="MF_00274">
    <property type="entry name" value="DNA_YbaB_EbfC"/>
    <property type="match status" value="1"/>
</dbReference>
<comment type="subunit">
    <text evidence="3">Homodimer.</text>
</comment>